<feature type="transmembrane region" description="Helical" evidence="6">
    <location>
        <begin position="87"/>
        <end position="108"/>
    </location>
</feature>
<dbReference type="PATRIC" id="fig|94132.3.peg.3757"/>
<reference evidence="8 9" key="1">
    <citation type="journal article" date="2014" name="Int. J. Syst. Evol. Microbiol.">
        <title>Ramlibacter solisilvae sp. nov., isolated from forest soil, and emended description of the genus Ramlibacter.</title>
        <authorList>
            <person name="Lee H.J."/>
            <person name="Lee S.H."/>
            <person name="Lee S.S."/>
            <person name="Lee J.S."/>
            <person name="Kim Y."/>
            <person name="Kim S.C."/>
            <person name="Jeon C.O."/>
        </authorList>
    </citation>
    <scope>NUCLEOTIDE SEQUENCE [LARGE SCALE GENOMIC DNA]</scope>
    <source>
        <strain evidence="8 9">5-10</strain>
    </source>
</reference>
<dbReference type="PANTHER" id="PTHR35007">
    <property type="entry name" value="INTEGRAL MEMBRANE PROTEIN-RELATED"/>
    <property type="match status" value="1"/>
</dbReference>
<keyword evidence="2" id="KW-1003">Cell membrane</keyword>
<evidence type="ECO:0000313" key="9">
    <source>
        <dbReference type="Proteomes" id="UP000070433"/>
    </source>
</evidence>
<proteinExistence type="predicted"/>
<protein>
    <submittedName>
        <fullName evidence="8">Type II secretion system protein</fullName>
    </submittedName>
</protein>
<dbReference type="GO" id="GO:0005886">
    <property type="term" value="C:plasma membrane"/>
    <property type="evidence" value="ECO:0007669"/>
    <property type="project" value="UniProtKB-SubCell"/>
</dbReference>
<evidence type="ECO:0000256" key="2">
    <source>
        <dbReference type="ARBA" id="ARBA00022475"/>
    </source>
</evidence>
<keyword evidence="5 6" id="KW-0472">Membrane</keyword>
<organism evidence="8 9">
    <name type="scientific">Ramlibacter tataouinensis</name>
    <dbReference type="NCBI Taxonomy" id="94132"/>
    <lineage>
        <taxon>Bacteria</taxon>
        <taxon>Pseudomonadati</taxon>
        <taxon>Pseudomonadota</taxon>
        <taxon>Betaproteobacteria</taxon>
        <taxon>Burkholderiales</taxon>
        <taxon>Comamonadaceae</taxon>
        <taxon>Ramlibacter</taxon>
    </lineage>
</organism>
<dbReference type="PANTHER" id="PTHR35007:SF2">
    <property type="entry name" value="PILUS ASSEMBLE PROTEIN"/>
    <property type="match status" value="1"/>
</dbReference>
<keyword evidence="4 6" id="KW-1133">Transmembrane helix</keyword>
<feature type="domain" description="Type II secretion system protein GspF" evidence="7">
    <location>
        <begin position="158"/>
        <end position="286"/>
    </location>
</feature>
<comment type="subcellular location">
    <subcellularLocation>
        <location evidence="1">Cell membrane</location>
        <topology evidence="1">Multi-pass membrane protein</topology>
    </subcellularLocation>
</comment>
<evidence type="ECO:0000313" key="8">
    <source>
        <dbReference type="EMBL" id="AMO24444.1"/>
    </source>
</evidence>
<gene>
    <name evidence="8" type="ORF">UC35_18390</name>
</gene>
<dbReference type="Proteomes" id="UP000070433">
    <property type="component" value="Chromosome"/>
</dbReference>
<dbReference type="Pfam" id="PF00482">
    <property type="entry name" value="T2SSF"/>
    <property type="match status" value="1"/>
</dbReference>
<feature type="transmembrane region" description="Helical" evidence="6">
    <location>
        <begin position="270"/>
        <end position="294"/>
    </location>
</feature>
<dbReference type="RefSeq" id="WP_061502243.1">
    <property type="nucleotide sequence ID" value="NZ_CP010951.1"/>
</dbReference>
<feature type="transmembrane region" description="Helical" evidence="6">
    <location>
        <begin position="120"/>
        <end position="142"/>
    </location>
</feature>
<feature type="transmembrane region" description="Helical" evidence="6">
    <location>
        <begin position="6"/>
        <end position="23"/>
    </location>
</feature>
<evidence type="ECO:0000256" key="3">
    <source>
        <dbReference type="ARBA" id="ARBA00022692"/>
    </source>
</evidence>
<name>A0A127JWZ4_9BURK</name>
<evidence type="ECO:0000256" key="6">
    <source>
        <dbReference type="SAM" id="Phobius"/>
    </source>
</evidence>
<keyword evidence="9" id="KW-1185">Reference proteome</keyword>
<evidence type="ECO:0000259" key="7">
    <source>
        <dbReference type="Pfam" id="PF00482"/>
    </source>
</evidence>
<evidence type="ECO:0000256" key="4">
    <source>
        <dbReference type="ARBA" id="ARBA00022989"/>
    </source>
</evidence>
<keyword evidence="3 6" id="KW-0812">Transmembrane</keyword>
<sequence length="305" mass="33902">MLILGLLIFLTITSALVGVFLWLSPTRTEQRLQAITSPARESNWTETVVKVAGPLSKLSAPQGADWETSRLRLRFLNAGIRSPEAPLLFYAAKTALPLLFAGLAFLWLRTTTSQSYGITLLFYVMLFALIGVYLPNFVVWMAGRGRKREIFENFPDASDLLLVCMEAGLGLDSALTKVTEEVRRKSQALAEELHLTNLEMRAGATREKALHNLAMRTGVEEISTFSSMLTQADKFGTSIGDSLRVFSDDLRYKRQVRAEELAAKVPTKMLFPLVLFIFPSVIMVVLGPAVIQIIRMVMPMLSGEV</sequence>
<evidence type="ECO:0000256" key="1">
    <source>
        <dbReference type="ARBA" id="ARBA00004651"/>
    </source>
</evidence>
<dbReference type="AlphaFoldDB" id="A0A127JWZ4"/>
<dbReference type="OrthoDB" id="9810662at2"/>
<dbReference type="InterPro" id="IPR018076">
    <property type="entry name" value="T2SS_GspF_dom"/>
</dbReference>
<dbReference type="EMBL" id="CP010951">
    <property type="protein sequence ID" value="AMO24444.1"/>
    <property type="molecule type" value="Genomic_DNA"/>
</dbReference>
<evidence type="ECO:0000256" key="5">
    <source>
        <dbReference type="ARBA" id="ARBA00023136"/>
    </source>
</evidence>
<accession>A0A127JWZ4</accession>